<comment type="similarity">
    <text evidence="9">Belongs to the G-protein coupled receptor 1 family.</text>
</comment>
<feature type="transmembrane region" description="Helical" evidence="11">
    <location>
        <begin position="312"/>
        <end position="331"/>
    </location>
</feature>
<reference evidence="13" key="1">
    <citation type="submission" date="2022-11" db="UniProtKB">
        <authorList>
            <consortium name="EnsemblMetazoa"/>
        </authorList>
    </citation>
    <scope>IDENTIFICATION</scope>
</reference>
<dbReference type="GO" id="GO:0004930">
    <property type="term" value="F:G protein-coupled receptor activity"/>
    <property type="evidence" value="ECO:0007669"/>
    <property type="project" value="UniProtKB-KW"/>
</dbReference>
<feature type="domain" description="G-protein coupled receptors family 1 profile" evidence="12">
    <location>
        <begin position="48"/>
        <end position="330"/>
    </location>
</feature>
<sequence length="371" mass="40804">MAENVSEVTTVGSWFTTEEIPPSVPNAFTMRVVVGIIYLIIAVVGTLGNTLVITAVLLSNKLRTATNAFVVNLSLADLLTSLVIYLQAAVIYSRDGPAGGDWVCSLATIIIITTVGCSIMTLASVSLNRYLLITRPAVTYRAIFTAKKITVWLVLVWLVPLLVVLLPPLLGVGALGFNRMYHHCGFIDHPLARVFNIVIAAVLYPVPLVTIIACYVGIWRHLRHHAKRISASNEPDESSGNKVTDEEKGGVANDNTQSADSARFARSVSKALMMNRRQNEITKNMFYIVCAFLVCQSPWLVCLLLNGAGPAVPYAIAILFFNSCLNPMIYANKHRDFKAVFGCILRCRWDQIPEPSEFMKALKRRACCTRG</sequence>
<evidence type="ECO:0000256" key="10">
    <source>
        <dbReference type="SAM" id="MobiDB-lite"/>
    </source>
</evidence>
<dbReference type="AlphaFoldDB" id="A0A914AN91"/>
<dbReference type="RefSeq" id="XP_038064899.1">
    <property type="nucleotide sequence ID" value="XM_038208971.1"/>
</dbReference>
<evidence type="ECO:0000256" key="4">
    <source>
        <dbReference type="ARBA" id="ARBA00022989"/>
    </source>
</evidence>
<dbReference type="Pfam" id="PF00001">
    <property type="entry name" value="7tm_1"/>
    <property type="match status" value="1"/>
</dbReference>
<dbReference type="GeneID" id="119735271"/>
<evidence type="ECO:0000256" key="3">
    <source>
        <dbReference type="ARBA" id="ARBA00022692"/>
    </source>
</evidence>
<keyword evidence="8 9" id="KW-0807">Transducer</keyword>
<keyword evidence="4 11" id="KW-1133">Transmembrane helix</keyword>
<dbReference type="Gene3D" id="1.20.1070.10">
    <property type="entry name" value="Rhodopsin 7-helix transmembrane proteins"/>
    <property type="match status" value="1"/>
</dbReference>
<keyword evidence="14" id="KW-1185">Reference proteome</keyword>
<keyword evidence="2" id="KW-1003">Cell membrane</keyword>
<feature type="transmembrane region" description="Helical" evidence="11">
    <location>
        <begin position="149"/>
        <end position="177"/>
    </location>
</feature>
<dbReference type="PROSITE" id="PS50262">
    <property type="entry name" value="G_PROTEIN_RECEP_F1_2"/>
    <property type="match status" value="1"/>
</dbReference>
<evidence type="ECO:0000256" key="7">
    <source>
        <dbReference type="ARBA" id="ARBA00023170"/>
    </source>
</evidence>
<dbReference type="SUPFAM" id="SSF81321">
    <property type="entry name" value="Family A G protein-coupled receptor-like"/>
    <property type="match status" value="1"/>
</dbReference>
<dbReference type="Proteomes" id="UP000887568">
    <property type="component" value="Unplaced"/>
</dbReference>
<evidence type="ECO:0000256" key="8">
    <source>
        <dbReference type="ARBA" id="ARBA00023224"/>
    </source>
</evidence>
<dbReference type="PRINTS" id="PR00237">
    <property type="entry name" value="GPCRRHODOPSN"/>
</dbReference>
<evidence type="ECO:0000256" key="9">
    <source>
        <dbReference type="RuleBase" id="RU000688"/>
    </source>
</evidence>
<keyword evidence="5 9" id="KW-0297">G-protein coupled receptor</keyword>
<feature type="transmembrane region" description="Helical" evidence="11">
    <location>
        <begin position="70"/>
        <end position="93"/>
    </location>
</feature>
<dbReference type="OrthoDB" id="10044919at2759"/>
<evidence type="ECO:0000256" key="11">
    <source>
        <dbReference type="SAM" id="Phobius"/>
    </source>
</evidence>
<dbReference type="GO" id="GO:0005886">
    <property type="term" value="C:plasma membrane"/>
    <property type="evidence" value="ECO:0007669"/>
    <property type="project" value="UniProtKB-SubCell"/>
</dbReference>
<keyword evidence="7 9" id="KW-0675">Receptor</keyword>
<dbReference type="PANTHER" id="PTHR24228">
    <property type="entry name" value="B2 BRADYKININ RECEPTOR/ANGIOTENSIN II RECEPTOR"/>
    <property type="match status" value="1"/>
</dbReference>
<keyword evidence="3 9" id="KW-0812">Transmembrane</keyword>
<dbReference type="PANTHER" id="PTHR24228:SF72">
    <property type="entry name" value="G-PROTEIN COUPLED RECEPTORS FAMILY 1 PROFILE DOMAIN-CONTAINING PROTEIN"/>
    <property type="match status" value="1"/>
</dbReference>
<protein>
    <recommendedName>
        <fullName evidence="12">G-protein coupled receptors family 1 profile domain-containing protein</fullName>
    </recommendedName>
</protein>
<proteinExistence type="inferred from homology"/>
<dbReference type="PROSITE" id="PS00237">
    <property type="entry name" value="G_PROTEIN_RECEP_F1_1"/>
    <property type="match status" value="1"/>
</dbReference>
<accession>A0A914AN91</accession>
<feature type="transmembrane region" description="Helical" evidence="11">
    <location>
        <begin position="32"/>
        <end position="58"/>
    </location>
</feature>
<feature type="transmembrane region" description="Helical" evidence="11">
    <location>
        <begin position="285"/>
        <end position="306"/>
    </location>
</feature>
<feature type="compositionally biased region" description="Polar residues" evidence="10">
    <location>
        <begin position="230"/>
        <end position="242"/>
    </location>
</feature>
<dbReference type="CDD" id="cd00637">
    <property type="entry name" value="7tm_classA_rhodopsin-like"/>
    <property type="match status" value="1"/>
</dbReference>
<evidence type="ECO:0000256" key="2">
    <source>
        <dbReference type="ARBA" id="ARBA00022475"/>
    </source>
</evidence>
<organism evidence="13 14">
    <name type="scientific">Patiria miniata</name>
    <name type="common">Bat star</name>
    <name type="synonym">Asterina miniata</name>
    <dbReference type="NCBI Taxonomy" id="46514"/>
    <lineage>
        <taxon>Eukaryota</taxon>
        <taxon>Metazoa</taxon>
        <taxon>Echinodermata</taxon>
        <taxon>Eleutherozoa</taxon>
        <taxon>Asterozoa</taxon>
        <taxon>Asteroidea</taxon>
        <taxon>Valvatacea</taxon>
        <taxon>Valvatida</taxon>
        <taxon>Asterinidae</taxon>
        <taxon>Patiria</taxon>
    </lineage>
</organism>
<evidence type="ECO:0000259" key="12">
    <source>
        <dbReference type="PROSITE" id="PS50262"/>
    </source>
</evidence>
<comment type="subcellular location">
    <subcellularLocation>
        <location evidence="1">Cell membrane</location>
        <topology evidence="1">Multi-pass membrane protein</topology>
    </subcellularLocation>
</comment>
<feature type="region of interest" description="Disordered" evidence="10">
    <location>
        <begin position="230"/>
        <end position="262"/>
    </location>
</feature>
<feature type="transmembrane region" description="Helical" evidence="11">
    <location>
        <begin position="197"/>
        <end position="218"/>
    </location>
</feature>
<evidence type="ECO:0000256" key="1">
    <source>
        <dbReference type="ARBA" id="ARBA00004651"/>
    </source>
</evidence>
<evidence type="ECO:0000256" key="5">
    <source>
        <dbReference type="ARBA" id="ARBA00023040"/>
    </source>
</evidence>
<dbReference type="EnsemblMetazoa" id="XM_038208971.1">
    <property type="protein sequence ID" value="XP_038064899.1"/>
    <property type="gene ID" value="LOC119735271"/>
</dbReference>
<evidence type="ECO:0000313" key="13">
    <source>
        <dbReference type="EnsemblMetazoa" id="XP_038064899.1"/>
    </source>
</evidence>
<dbReference type="InterPro" id="IPR000276">
    <property type="entry name" value="GPCR_Rhodpsn"/>
</dbReference>
<dbReference type="InterPro" id="IPR017452">
    <property type="entry name" value="GPCR_Rhodpsn_7TM"/>
</dbReference>
<name>A0A914AN91_PATMI</name>
<keyword evidence="6 11" id="KW-0472">Membrane</keyword>
<evidence type="ECO:0000313" key="14">
    <source>
        <dbReference type="Proteomes" id="UP000887568"/>
    </source>
</evidence>
<evidence type="ECO:0000256" key="6">
    <source>
        <dbReference type="ARBA" id="ARBA00023136"/>
    </source>
</evidence>
<feature type="transmembrane region" description="Helical" evidence="11">
    <location>
        <begin position="105"/>
        <end position="128"/>
    </location>
</feature>